<dbReference type="Gene3D" id="1.10.10.2840">
    <property type="entry name" value="PucR C-terminal helix-turn-helix domain"/>
    <property type="match status" value="1"/>
</dbReference>
<dbReference type="PANTHER" id="PTHR33744:SF15">
    <property type="entry name" value="CARBOHYDRATE DIACID REGULATOR"/>
    <property type="match status" value="1"/>
</dbReference>
<evidence type="ECO:0000313" key="2">
    <source>
        <dbReference type="EMBL" id="PRO64652.1"/>
    </source>
</evidence>
<dbReference type="EMBL" id="PVNS01000013">
    <property type="protein sequence ID" value="PRO64652.1"/>
    <property type="molecule type" value="Genomic_DNA"/>
</dbReference>
<name>A0A2P6MEE1_ALKUR</name>
<dbReference type="InterPro" id="IPR042070">
    <property type="entry name" value="PucR_C-HTH_sf"/>
</dbReference>
<protein>
    <recommendedName>
        <fullName evidence="1">PucR C-terminal helix-turn-helix domain-containing protein</fullName>
    </recommendedName>
</protein>
<dbReference type="SUPFAM" id="SSF46689">
    <property type="entry name" value="Homeodomain-like"/>
    <property type="match status" value="1"/>
</dbReference>
<dbReference type="AlphaFoldDB" id="A0A2P6MEE1"/>
<dbReference type="OrthoDB" id="9792148at2"/>
<comment type="caution">
    <text evidence="2">The sequence shown here is derived from an EMBL/GenBank/DDBJ whole genome shotgun (WGS) entry which is preliminary data.</text>
</comment>
<feature type="domain" description="PucR C-terminal helix-turn-helix" evidence="1">
    <location>
        <begin position="206"/>
        <end position="261"/>
    </location>
</feature>
<dbReference type="PANTHER" id="PTHR33744">
    <property type="entry name" value="CARBOHYDRATE DIACID REGULATOR"/>
    <property type="match status" value="1"/>
</dbReference>
<dbReference type="RefSeq" id="WP_105959952.1">
    <property type="nucleotide sequence ID" value="NZ_PVNS01000013.1"/>
</dbReference>
<dbReference type="InterPro" id="IPR009057">
    <property type="entry name" value="Homeodomain-like_sf"/>
</dbReference>
<gene>
    <name evidence="2" type="ORF">C6I21_13170</name>
</gene>
<organism evidence="2 3">
    <name type="scientific">Alkalicoccus urumqiensis</name>
    <name type="common">Bacillus urumqiensis</name>
    <dbReference type="NCBI Taxonomy" id="1548213"/>
    <lineage>
        <taxon>Bacteria</taxon>
        <taxon>Bacillati</taxon>
        <taxon>Bacillota</taxon>
        <taxon>Bacilli</taxon>
        <taxon>Bacillales</taxon>
        <taxon>Bacillaceae</taxon>
        <taxon>Alkalicoccus</taxon>
    </lineage>
</organism>
<proteinExistence type="predicted"/>
<dbReference type="InterPro" id="IPR025736">
    <property type="entry name" value="PucR_C-HTH_dom"/>
</dbReference>
<evidence type="ECO:0000259" key="1">
    <source>
        <dbReference type="Pfam" id="PF13556"/>
    </source>
</evidence>
<dbReference type="Proteomes" id="UP000243650">
    <property type="component" value="Unassembled WGS sequence"/>
</dbReference>
<dbReference type="InterPro" id="IPR051448">
    <property type="entry name" value="CdaR-like_regulators"/>
</dbReference>
<evidence type="ECO:0000313" key="3">
    <source>
        <dbReference type="Proteomes" id="UP000243650"/>
    </source>
</evidence>
<sequence>MITLHYHDETHYIDEKSLSAEERALLEKMTGTRDMPAGPEASHLLKQIISGSTPPPSSIQLPARFIYIHFPKPAEEPEALTEALFQLLPGTGHSCWLNRRELLLLQEVNEDFEDQPVTNAVIDTLAADFYIRPSLHAGSFFRDPGEAYSWYKRELRMFRRVIEAYPKHHVFIEQELVLYYMLSSIEPEALEEMTALLDPVREETELLRSVEMFLLCGMNISMAAKRLFMHRNTMQYRVEKFIERTSIDIKQFQNAACVYLLLCGAQLAAEE</sequence>
<dbReference type="Pfam" id="PF13556">
    <property type="entry name" value="HTH_30"/>
    <property type="match status" value="1"/>
</dbReference>
<keyword evidence="3" id="KW-1185">Reference proteome</keyword>
<accession>A0A2P6MEE1</accession>
<reference evidence="2 3" key="1">
    <citation type="submission" date="2018-03" db="EMBL/GenBank/DDBJ databases">
        <title>Bacillus urumqiensis sp. nov., a moderately haloalkaliphilic bacterium isolated from a salt lake.</title>
        <authorList>
            <person name="Zhao B."/>
            <person name="Liao Z."/>
        </authorList>
    </citation>
    <scope>NUCLEOTIDE SEQUENCE [LARGE SCALE GENOMIC DNA]</scope>
    <source>
        <strain evidence="2 3">BZ-SZ-XJ18</strain>
    </source>
</reference>